<dbReference type="Gene3D" id="1.10.150.130">
    <property type="match status" value="1"/>
</dbReference>
<dbReference type="Pfam" id="PF00589">
    <property type="entry name" value="Phage_integrase"/>
    <property type="match status" value="1"/>
</dbReference>
<dbReference type="InterPro" id="IPR002104">
    <property type="entry name" value="Integrase_catalytic"/>
</dbReference>
<dbReference type="GO" id="GO:0015074">
    <property type="term" value="P:DNA integration"/>
    <property type="evidence" value="ECO:0007669"/>
    <property type="project" value="UniProtKB-KW"/>
</dbReference>
<accession>I4B9H4</accession>
<sequence length="366" mass="41464">MGSGILGVLREELGGDLEFASNLFLAGFMRRRGIVPGSVEFRELAEYYNSGGRRRGVFREMERDARDGVDLAAPVVPGVPVREAQKSSLRVWDADRFERALRIKDYSQATVRSYVSRLEHFSRWLGGRGRSLQSVTDDEIFRYVDELVSQKKVTSIYLRVLKAALHAYFSEVLGEPRLLPMLMGIRKRHALPQVLTKGEVARLLRVTTNLKHRSMLAVMYGSGLRVSEVIKLRVEDINFENLTLRVRMAKGKKDRYSVFSESIIPALQELSEGRRGNEMLFWSNQRAGKAVSARTLQHVFAQAKKKAGIQKDVSCHSMRHSFATHLLEGGTDLRVIQKLLGHKHIQTTTIYTGVARRTLQNVKSPL</sequence>
<feature type="domain" description="Tyr recombinase" evidence="6">
    <location>
        <begin position="190"/>
        <end position="364"/>
    </location>
</feature>
<keyword evidence="2" id="KW-0229">DNA integration</keyword>
<dbReference type="InterPro" id="IPR044068">
    <property type="entry name" value="CB"/>
</dbReference>
<dbReference type="PROSITE" id="PS51898">
    <property type="entry name" value="TYR_RECOMBINASE"/>
    <property type="match status" value="1"/>
</dbReference>
<evidence type="ECO:0000256" key="5">
    <source>
        <dbReference type="PROSITE-ProRule" id="PRU01248"/>
    </source>
</evidence>
<dbReference type="STRING" id="869212.Turpa_3292"/>
<dbReference type="InterPro" id="IPR013762">
    <property type="entry name" value="Integrase-like_cat_sf"/>
</dbReference>
<dbReference type="InterPro" id="IPR011010">
    <property type="entry name" value="DNA_brk_join_enz"/>
</dbReference>
<dbReference type="Proteomes" id="UP000006048">
    <property type="component" value="Chromosome"/>
</dbReference>
<keyword evidence="4" id="KW-0233">DNA recombination</keyword>
<protein>
    <submittedName>
        <fullName evidence="8">Integrase family protein</fullName>
    </submittedName>
</protein>
<dbReference type="AlphaFoldDB" id="I4B9H4"/>
<name>I4B9H4_TURPD</name>
<dbReference type="InterPro" id="IPR004107">
    <property type="entry name" value="Integrase_SAM-like_N"/>
</dbReference>
<dbReference type="InterPro" id="IPR050090">
    <property type="entry name" value="Tyrosine_recombinase_XerCD"/>
</dbReference>
<dbReference type="SUPFAM" id="SSF56349">
    <property type="entry name" value="DNA breaking-rejoining enzymes"/>
    <property type="match status" value="1"/>
</dbReference>
<dbReference type="PANTHER" id="PTHR30349">
    <property type="entry name" value="PHAGE INTEGRASE-RELATED"/>
    <property type="match status" value="1"/>
</dbReference>
<evidence type="ECO:0000313" key="9">
    <source>
        <dbReference type="Proteomes" id="UP000006048"/>
    </source>
</evidence>
<dbReference type="InterPro" id="IPR010998">
    <property type="entry name" value="Integrase_recombinase_N"/>
</dbReference>
<dbReference type="EMBL" id="CP002959">
    <property type="protein sequence ID" value="AFM13931.1"/>
    <property type="molecule type" value="Genomic_DNA"/>
</dbReference>
<reference evidence="8 9" key="1">
    <citation type="submission" date="2012-06" db="EMBL/GenBank/DDBJ databases">
        <title>The complete chromosome of genome of Turneriella parva DSM 21527.</title>
        <authorList>
            <consortium name="US DOE Joint Genome Institute (JGI-PGF)"/>
            <person name="Lucas S."/>
            <person name="Han J."/>
            <person name="Lapidus A."/>
            <person name="Bruce D."/>
            <person name="Goodwin L."/>
            <person name="Pitluck S."/>
            <person name="Peters L."/>
            <person name="Kyrpides N."/>
            <person name="Mavromatis K."/>
            <person name="Ivanova N."/>
            <person name="Mikhailova N."/>
            <person name="Chertkov O."/>
            <person name="Detter J.C."/>
            <person name="Tapia R."/>
            <person name="Han C."/>
            <person name="Land M."/>
            <person name="Hauser L."/>
            <person name="Markowitz V."/>
            <person name="Cheng J.-F."/>
            <person name="Hugenholtz P."/>
            <person name="Woyke T."/>
            <person name="Wu D."/>
            <person name="Gronow S."/>
            <person name="Wellnitz S."/>
            <person name="Brambilla E."/>
            <person name="Klenk H.-P."/>
            <person name="Eisen J.A."/>
        </authorList>
    </citation>
    <scope>NUCLEOTIDE SEQUENCE [LARGE SCALE GENOMIC DNA]</scope>
    <source>
        <strain evidence="9">ATCC BAA-1111 / DSM 21527 / NCTC 11395 / H</strain>
    </source>
</reference>
<dbReference type="OrthoDB" id="341301at2"/>
<dbReference type="GO" id="GO:0006310">
    <property type="term" value="P:DNA recombination"/>
    <property type="evidence" value="ECO:0007669"/>
    <property type="project" value="UniProtKB-KW"/>
</dbReference>
<dbReference type="Pfam" id="PF02899">
    <property type="entry name" value="Phage_int_SAM_1"/>
    <property type="match status" value="1"/>
</dbReference>
<dbReference type="Gene3D" id="1.10.443.10">
    <property type="entry name" value="Intergrase catalytic core"/>
    <property type="match status" value="1"/>
</dbReference>
<keyword evidence="9" id="KW-1185">Reference proteome</keyword>
<comment type="similarity">
    <text evidence="1">Belongs to the 'phage' integrase family.</text>
</comment>
<gene>
    <name evidence="8" type="ordered locus">Turpa_3292</name>
</gene>
<evidence type="ECO:0000256" key="4">
    <source>
        <dbReference type="ARBA" id="ARBA00023172"/>
    </source>
</evidence>
<dbReference type="HOGENOM" id="CLU_027562_9_5_12"/>
<keyword evidence="3 5" id="KW-0238">DNA-binding</keyword>
<dbReference type="PROSITE" id="PS51900">
    <property type="entry name" value="CB"/>
    <property type="match status" value="1"/>
</dbReference>
<dbReference type="PANTHER" id="PTHR30349:SF64">
    <property type="entry name" value="PROPHAGE INTEGRASE INTD-RELATED"/>
    <property type="match status" value="1"/>
</dbReference>
<feature type="domain" description="Core-binding (CB)" evidence="7">
    <location>
        <begin position="88"/>
        <end position="173"/>
    </location>
</feature>
<proteinExistence type="inferred from homology"/>
<dbReference type="NCBIfam" id="NF040815">
    <property type="entry name" value="recomb_XerA_Arch"/>
    <property type="match status" value="1"/>
</dbReference>
<evidence type="ECO:0000256" key="1">
    <source>
        <dbReference type="ARBA" id="ARBA00008857"/>
    </source>
</evidence>
<evidence type="ECO:0000256" key="3">
    <source>
        <dbReference type="ARBA" id="ARBA00023125"/>
    </source>
</evidence>
<evidence type="ECO:0000256" key="2">
    <source>
        <dbReference type="ARBA" id="ARBA00022908"/>
    </source>
</evidence>
<evidence type="ECO:0000259" key="7">
    <source>
        <dbReference type="PROSITE" id="PS51900"/>
    </source>
</evidence>
<dbReference type="KEGG" id="tpx:Turpa_3292"/>
<evidence type="ECO:0000259" key="6">
    <source>
        <dbReference type="PROSITE" id="PS51898"/>
    </source>
</evidence>
<dbReference type="GO" id="GO:0003677">
    <property type="term" value="F:DNA binding"/>
    <property type="evidence" value="ECO:0007669"/>
    <property type="project" value="UniProtKB-UniRule"/>
</dbReference>
<evidence type="ECO:0000313" key="8">
    <source>
        <dbReference type="EMBL" id="AFM13931.1"/>
    </source>
</evidence>
<organism evidence="8 9">
    <name type="scientific">Turneriella parva (strain ATCC BAA-1111 / DSM 21527 / NCTC 11395 / H)</name>
    <name type="common">Leptospira parva</name>
    <dbReference type="NCBI Taxonomy" id="869212"/>
    <lineage>
        <taxon>Bacteria</taxon>
        <taxon>Pseudomonadati</taxon>
        <taxon>Spirochaetota</taxon>
        <taxon>Spirochaetia</taxon>
        <taxon>Leptospirales</taxon>
        <taxon>Leptospiraceae</taxon>
        <taxon>Turneriella</taxon>
    </lineage>
</organism>